<dbReference type="Pfam" id="PF06203">
    <property type="entry name" value="CCT"/>
    <property type="match status" value="1"/>
</dbReference>
<dbReference type="GO" id="GO:0008270">
    <property type="term" value="F:zinc ion binding"/>
    <property type="evidence" value="ECO:0007669"/>
    <property type="project" value="UniProtKB-KW"/>
</dbReference>
<comment type="similarity">
    <text evidence="2">Belongs to the CONSTANS family.</text>
</comment>
<dbReference type="Proteomes" id="UP000317650">
    <property type="component" value="Chromosome 11"/>
</dbReference>
<evidence type="ECO:0000256" key="4">
    <source>
        <dbReference type="ARBA" id="ARBA00022737"/>
    </source>
</evidence>
<evidence type="ECO:0000256" key="1">
    <source>
        <dbReference type="ARBA" id="ARBA00004123"/>
    </source>
</evidence>
<comment type="caution">
    <text evidence="12">The sequence shown here is derived from an EMBL/GenBank/DDBJ whole genome shotgun (WGS) entry which is preliminary data.</text>
</comment>
<dbReference type="InterPro" id="IPR049808">
    <property type="entry name" value="CONSTANS-like_Bbox1"/>
</dbReference>
<dbReference type="Pfam" id="PF00643">
    <property type="entry name" value="zf-B_box"/>
    <property type="match status" value="1"/>
</dbReference>
<dbReference type="GO" id="GO:0005634">
    <property type="term" value="C:nucleus"/>
    <property type="evidence" value="ECO:0007669"/>
    <property type="project" value="UniProtKB-SubCell"/>
</dbReference>
<keyword evidence="6" id="KW-0862">Zinc</keyword>
<organism evidence="12 13">
    <name type="scientific">Musa balbisiana</name>
    <name type="common">Banana</name>
    <dbReference type="NCBI Taxonomy" id="52838"/>
    <lineage>
        <taxon>Eukaryota</taxon>
        <taxon>Viridiplantae</taxon>
        <taxon>Streptophyta</taxon>
        <taxon>Embryophyta</taxon>
        <taxon>Tracheophyta</taxon>
        <taxon>Spermatophyta</taxon>
        <taxon>Magnoliopsida</taxon>
        <taxon>Liliopsida</taxon>
        <taxon>Zingiberales</taxon>
        <taxon>Musaceae</taxon>
        <taxon>Musa</taxon>
    </lineage>
</organism>
<name>A0A4S8J4Y1_MUSBA</name>
<evidence type="ECO:0000256" key="6">
    <source>
        <dbReference type="ARBA" id="ARBA00022833"/>
    </source>
</evidence>
<sequence>MATAAPTSEGTYLRSVRSVQTGGVRETGQHPLENACTFFFDWEMVPVSTLELTSFTKMGDTDYSAMRDTGGCAERVLLLIRRRRLVENDSCGEGLVLDTGMAEENGGVGDRRGVGCEYCGEAAATLFCRADAARLCVACDRHVHAANALSQKHVRSPICDNCGSQPAAARCAADGLALCADCDWDSHGGGGDGGGGGHQHHHTRVPIEGFSGCPTALELAASWGLDLSVKEASHPPPLNPMPDQLFSNWSTMDSTLAVDPLFRDLYVPCAPKIPSMVRRQKNPQSKHPLFQQLMELAKTELTASTACDLSPSTPCQTGRGHEELRESQPMPYTSLLMLAPTELKGTDRLVDEEDLLWDCGPPEQSAQIRTVERKLADCRMEYLNILILDMVVAEQFLISQIWDFNLGRFRDQKESYALEFAYGTNNEGFLIKSYNDLLKENPFATTKVLEDIGDANCPSNDDFLSPNVLHMQSQTLSTINTTAKWKHSSNYPVEKGPTATGNNMSAMIRPLVASSHEHGSAGGAKQISFGEPLIGNKVVKEIKKLDNELLVKNRGDAMLRYDKRIRYESRKARADTRKRVKGRFVKATEAH</sequence>
<keyword evidence="5 8" id="KW-0863">Zinc-finger</keyword>
<dbReference type="PROSITE" id="PS51017">
    <property type="entry name" value="CCT"/>
    <property type="match status" value="1"/>
</dbReference>
<keyword evidence="4" id="KW-0677">Repeat</keyword>
<dbReference type="SMART" id="SM00336">
    <property type="entry name" value="BBOX"/>
    <property type="match status" value="2"/>
</dbReference>
<evidence type="ECO:0000256" key="2">
    <source>
        <dbReference type="ARBA" id="ARBA00010024"/>
    </source>
</evidence>
<evidence type="ECO:0000313" key="13">
    <source>
        <dbReference type="Proteomes" id="UP000317650"/>
    </source>
</evidence>
<reference evidence="12 13" key="1">
    <citation type="journal article" date="2019" name="Nat. Plants">
        <title>Genome sequencing of Musa balbisiana reveals subgenome evolution and function divergence in polyploid bananas.</title>
        <authorList>
            <person name="Yao X."/>
        </authorList>
    </citation>
    <scope>NUCLEOTIDE SEQUENCE [LARGE SCALE GENOMIC DNA]</scope>
    <source>
        <strain evidence="13">cv. DH-PKW</strain>
        <tissue evidence="12">Leaves</tissue>
    </source>
</reference>
<keyword evidence="13" id="KW-1185">Reference proteome</keyword>
<proteinExistence type="inferred from homology"/>
<evidence type="ECO:0000259" key="11">
    <source>
        <dbReference type="PROSITE" id="PS51017"/>
    </source>
</evidence>
<dbReference type="CDD" id="cd19821">
    <property type="entry name" value="Bbox1_BBX-like"/>
    <property type="match status" value="1"/>
</dbReference>
<evidence type="ECO:0000313" key="12">
    <source>
        <dbReference type="EMBL" id="THU55542.1"/>
    </source>
</evidence>
<dbReference type="AlphaFoldDB" id="A0A4S8J4Y1"/>
<accession>A0A4S8J4Y1</accession>
<keyword evidence="7 9" id="KW-0539">Nucleus</keyword>
<dbReference type="InterPro" id="IPR000315">
    <property type="entry name" value="Znf_B-box"/>
</dbReference>
<dbReference type="PANTHER" id="PTHR31717">
    <property type="entry name" value="ZINC FINGER PROTEIN CONSTANS-LIKE 10"/>
    <property type="match status" value="1"/>
</dbReference>
<keyword evidence="3" id="KW-0479">Metal-binding</keyword>
<evidence type="ECO:0000256" key="5">
    <source>
        <dbReference type="ARBA" id="ARBA00022771"/>
    </source>
</evidence>
<dbReference type="PROSITE" id="PS50119">
    <property type="entry name" value="ZF_BBOX"/>
    <property type="match status" value="2"/>
</dbReference>
<dbReference type="InterPro" id="IPR010402">
    <property type="entry name" value="CCT_domain"/>
</dbReference>
<dbReference type="PANTHER" id="PTHR31717:SF45">
    <property type="entry name" value="ZINC FINGER PROTEIN CONSTANS-LIKE 14-RELATED"/>
    <property type="match status" value="1"/>
</dbReference>
<evidence type="ECO:0000256" key="8">
    <source>
        <dbReference type="PROSITE-ProRule" id="PRU00024"/>
    </source>
</evidence>
<protein>
    <recommendedName>
        <fullName evidence="14">CCT domain-containing protein</fullName>
    </recommendedName>
</protein>
<dbReference type="GO" id="GO:0006355">
    <property type="term" value="P:regulation of DNA-templated transcription"/>
    <property type="evidence" value="ECO:0007669"/>
    <property type="project" value="UniProtKB-ARBA"/>
</dbReference>
<evidence type="ECO:0000256" key="3">
    <source>
        <dbReference type="ARBA" id="ARBA00022723"/>
    </source>
</evidence>
<feature type="domain" description="CCT" evidence="11">
    <location>
        <begin position="545"/>
        <end position="587"/>
    </location>
</feature>
<gene>
    <name evidence="12" type="ORF">C4D60_Mb11t07680</name>
</gene>
<evidence type="ECO:0000259" key="10">
    <source>
        <dbReference type="PROSITE" id="PS50119"/>
    </source>
</evidence>
<comment type="subcellular location">
    <subcellularLocation>
        <location evidence="1 9">Nucleus</location>
    </subcellularLocation>
</comment>
<feature type="domain" description="B box-type" evidence="10">
    <location>
        <begin position="154"/>
        <end position="207"/>
    </location>
</feature>
<evidence type="ECO:0000256" key="7">
    <source>
        <dbReference type="ARBA" id="ARBA00023242"/>
    </source>
</evidence>
<evidence type="ECO:0000256" key="9">
    <source>
        <dbReference type="PROSITE-ProRule" id="PRU00357"/>
    </source>
</evidence>
<feature type="domain" description="B box-type" evidence="10">
    <location>
        <begin position="111"/>
        <end position="158"/>
    </location>
</feature>
<dbReference type="EMBL" id="PYDT01000007">
    <property type="protein sequence ID" value="THU55542.1"/>
    <property type="molecule type" value="Genomic_DNA"/>
</dbReference>
<evidence type="ECO:0008006" key="14">
    <source>
        <dbReference type="Google" id="ProtNLM"/>
    </source>
</evidence>